<sequence length="424" mass="48048">MAATALTQGQQPQPDVLSKFGVKQNGVHSESDSYSTQVIKTVTSEQYIDKVWRIASKVLTRQDPPDLYPHYTYPGLSYYAWNDSTFWTSGFFPGMVWLLYERSLRPSAVSIPSKNLLEAARKWQIEMAKEQFKTDNHDLGFMIMPSFARDFDLTGNKKSLEIVIQTARSLASRFNPTTGVIRSWPGARTKEYDLNDTERDFVVVIDSMMNLELLYYAAKHSNDTSLADIATQHATTTLANHVRQNWSTYHVVNYDAKQKGVIRNRLTNQGYDHESSWARGQAWALYGYASVYQYTRDPKFLDAAINLAEYFLSRVDTSNGVDSIVYWDFDAPRPGVWDVSAATCAASGMLLLQELAPERCNYVSRVLPILDTVCRRATGHGDALLDRSTANAHVHSLHQLAEHGVVYADYYFLEAGNRLLNMKQ</sequence>
<gene>
    <name evidence="3" type="ORF">CLO192961_LOCUS407744</name>
</gene>
<protein>
    <recommendedName>
        <fullName evidence="5">Glucuronyl hydrolase</fullName>
    </recommendedName>
</protein>
<evidence type="ECO:0000256" key="1">
    <source>
        <dbReference type="ARBA" id="ARBA00022801"/>
    </source>
</evidence>
<accession>A0ABY6UZ09</accession>
<dbReference type="InterPro" id="IPR012341">
    <property type="entry name" value="6hp_glycosidase-like_sf"/>
</dbReference>
<evidence type="ECO:0000256" key="2">
    <source>
        <dbReference type="ARBA" id="ARBA00038358"/>
    </source>
</evidence>
<dbReference type="PANTHER" id="PTHR36845">
    <property type="entry name" value="HYDROLASE, PUTATIVE (AFU_ORTHOLOGUE AFUA_7G05090)-RELATED"/>
    <property type="match status" value="1"/>
</dbReference>
<reference evidence="3 4" key="1">
    <citation type="submission" date="2019-06" db="EMBL/GenBank/DDBJ databases">
        <authorList>
            <person name="Broberg M."/>
        </authorList>
    </citation>
    <scope>NUCLEOTIDE SEQUENCE [LARGE SCALE GENOMIC DNA]</scope>
</reference>
<dbReference type="Proteomes" id="UP000766486">
    <property type="component" value="Unassembled WGS sequence"/>
</dbReference>
<dbReference type="SUPFAM" id="SSF48208">
    <property type="entry name" value="Six-hairpin glycosidases"/>
    <property type="match status" value="1"/>
</dbReference>
<dbReference type="InterPro" id="IPR052369">
    <property type="entry name" value="UG_Glycosaminoglycan_Hydrolase"/>
</dbReference>
<keyword evidence="1" id="KW-0378">Hydrolase</keyword>
<evidence type="ECO:0000313" key="3">
    <source>
        <dbReference type="EMBL" id="VUC35193.1"/>
    </source>
</evidence>
<comment type="caution">
    <text evidence="3">The sequence shown here is derived from an EMBL/GenBank/DDBJ whole genome shotgun (WGS) entry which is preliminary data.</text>
</comment>
<proteinExistence type="inferred from homology"/>
<dbReference type="PANTHER" id="PTHR36845:SF1">
    <property type="entry name" value="HYDROLASE, PUTATIVE (AFU_ORTHOLOGUE AFUA_7G05090)-RELATED"/>
    <property type="match status" value="1"/>
</dbReference>
<dbReference type="EMBL" id="CABFNS010000905">
    <property type="protein sequence ID" value="VUC35193.1"/>
    <property type="molecule type" value="Genomic_DNA"/>
</dbReference>
<evidence type="ECO:0008006" key="5">
    <source>
        <dbReference type="Google" id="ProtNLM"/>
    </source>
</evidence>
<name>A0ABY6UZ09_BIOOC</name>
<organism evidence="3 4">
    <name type="scientific">Bionectria ochroleuca</name>
    <name type="common">Gliocladium roseum</name>
    <dbReference type="NCBI Taxonomy" id="29856"/>
    <lineage>
        <taxon>Eukaryota</taxon>
        <taxon>Fungi</taxon>
        <taxon>Dikarya</taxon>
        <taxon>Ascomycota</taxon>
        <taxon>Pezizomycotina</taxon>
        <taxon>Sordariomycetes</taxon>
        <taxon>Hypocreomycetidae</taxon>
        <taxon>Hypocreales</taxon>
        <taxon>Bionectriaceae</taxon>
        <taxon>Clonostachys</taxon>
    </lineage>
</organism>
<dbReference type="InterPro" id="IPR008928">
    <property type="entry name" value="6-hairpin_glycosidase_sf"/>
</dbReference>
<evidence type="ECO:0000313" key="4">
    <source>
        <dbReference type="Proteomes" id="UP000766486"/>
    </source>
</evidence>
<keyword evidence="4" id="KW-1185">Reference proteome</keyword>
<dbReference type="Gene3D" id="1.50.10.10">
    <property type="match status" value="1"/>
</dbReference>
<comment type="similarity">
    <text evidence="2">Belongs to the glycosyl hydrolase 88 family.</text>
</comment>